<dbReference type="AlphaFoldDB" id="G0W387"/>
<feature type="region of interest" description="Disordered" evidence="7">
    <location>
        <begin position="810"/>
        <end position="844"/>
    </location>
</feature>
<dbReference type="GO" id="GO:0140671">
    <property type="term" value="C:ADA complex"/>
    <property type="evidence" value="ECO:0007669"/>
    <property type="project" value="EnsemblFungi"/>
</dbReference>
<feature type="compositionally biased region" description="Basic and acidic residues" evidence="7">
    <location>
        <begin position="315"/>
        <end position="329"/>
    </location>
</feature>
<feature type="region of interest" description="Disordered" evidence="7">
    <location>
        <begin position="127"/>
        <end position="146"/>
    </location>
</feature>
<feature type="compositionally biased region" description="Acidic residues" evidence="7">
    <location>
        <begin position="816"/>
        <end position="828"/>
    </location>
</feature>
<keyword evidence="6" id="KW-0175">Coiled coil</keyword>
<dbReference type="STRING" id="1071378.G0W387"/>
<reference evidence="8 9" key="1">
    <citation type="journal article" date="2011" name="Proc. Natl. Acad. Sci. U.S.A.">
        <title>Evolutionary erosion of yeast sex chromosomes by mating-type switching accidents.</title>
        <authorList>
            <person name="Gordon J.L."/>
            <person name="Armisen D."/>
            <person name="Proux-Wera E."/>
            <person name="Oheigeartaigh S.S."/>
            <person name="Byrne K.P."/>
            <person name="Wolfe K.H."/>
        </authorList>
    </citation>
    <scope>NUCLEOTIDE SEQUENCE [LARGE SCALE GENOMIC DNA]</scope>
    <source>
        <strain evidence="9">ATCC 10597 / BCRC 20456 / CBS 421 / NBRC 0211 / NRRL Y-12639</strain>
    </source>
</reference>
<evidence type="ECO:0000256" key="3">
    <source>
        <dbReference type="ARBA" id="ARBA00023015"/>
    </source>
</evidence>
<dbReference type="OrthoDB" id="1232at2759"/>
<feature type="compositionally biased region" description="Basic and acidic residues" evidence="7">
    <location>
        <begin position="15"/>
        <end position="31"/>
    </location>
</feature>
<dbReference type="KEGG" id="ndi:NDAI_0A01170"/>
<evidence type="ECO:0000256" key="2">
    <source>
        <dbReference type="ARBA" id="ARBA00005330"/>
    </source>
</evidence>
<feature type="compositionally biased region" description="Basic and acidic residues" evidence="7">
    <location>
        <begin position="835"/>
        <end position="844"/>
    </location>
</feature>
<feature type="region of interest" description="Disordered" evidence="7">
    <location>
        <begin position="287"/>
        <end position="335"/>
    </location>
</feature>
<dbReference type="GeneID" id="11495470"/>
<feature type="compositionally biased region" description="Basic and acidic residues" evidence="7">
    <location>
        <begin position="168"/>
        <end position="187"/>
    </location>
</feature>
<dbReference type="GO" id="GO:0046695">
    <property type="term" value="C:SLIK (SAGA-like) complex"/>
    <property type="evidence" value="ECO:0007669"/>
    <property type="project" value="EnsemblFungi"/>
</dbReference>
<protein>
    <submittedName>
        <fullName evidence="8">Uncharacterized protein</fullName>
    </submittedName>
</protein>
<organism evidence="8 9">
    <name type="scientific">Naumovozyma dairenensis (strain ATCC 10597 / BCRC 20456 / CBS 421 / NBRC 0211 / NRRL Y-12639)</name>
    <name type="common">Saccharomyces dairenensis</name>
    <dbReference type="NCBI Taxonomy" id="1071378"/>
    <lineage>
        <taxon>Eukaryota</taxon>
        <taxon>Fungi</taxon>
        <taxon>Dikarya</taxon>
        <taxon>Ascomycota</taxon>
        <taxon>Saccharomycotina</taxon>
        <taxon>Saccharomycetes</taxon>
        <taxon>Saccharomycetales</taxon>
        <taxon>Saccharomycetaceae</taxon>
        <taxon>Naumovozyma</taxon>
    </lineage>
</organism>
<evidence type="ECO:0000256" key="6">
    <source>
        <dbReference type="SAM" id="Coils"/>
    </source>
</evidence>
<dbReference type="HOGENOM" id="CLU_016102_1_0_1"/>
<feature type="region of interest" description="Disordered" evidence="7">
    <location>
        <begin position="168"/>
        <end position="268"/>
    </location>
</feature>
<evidence type="ECO:0000313" key="8">
    <source>
        <dbReference type="EMBL" id="CCD22275.1"/>
    </source>
</evidence>
<evidence type="ECO:0000256" key="4">
    <source>
        <dbReference type="ARBA" id="ARBA00023163"/>
    </source>
</evidence>
<feature type="compositionally biased region" description="Basic and acidic residues" evidence="7">
    <location>
        <begin position="229"/>
        <end position="246"/>
    </location>
</feature>
<evidence type="ECO:0000256" key="1">
    <source>
        <dbReference type="ARBA" id="ARBA00004123"/>
    </source>
</evidence>
<proteinExistence type="inferred from homology"/>
<feature type="region of interest" description="Disordered" evidence="7">
    <location>
        <begin position="1"/>
        <end position="47"/>
    </location>
</feature>
<evidence type="ECO:0000256" key="5">
    <source>
        <dbReference type="ARBA" id="ARBA00023242"/>
    </source>
</evidence>
<dbReference type="OMA" id="WQEYSSI"/>
<feature type="coiled-coil region" evidence="6">
    <location>
        <begin position="674"/>
        <end position="701"/>
    </location>
</feature>
<dbReference type="GO" id="GO:0005634">
    <property type="term" value="C:nucleus"/>
    <property type="evidence" value="ECO:0007669"/>
    <property type="project" value="UniProtKB-SubCell"/>
</dbReference>
<feature type="compositionally biased region" description="Low complexity" evidence="7">
    <location>
        <begin position="35"/>
        <end position="46"/>
    </location>
</feature>
<feature type="compositionally biased region" description="Low complexity" evidence="7">
    <location>
        <begin position="132"/>
        <end position="146"/>
    </location>
</feature>
<name>G0W387_NAUDC</name>
<dbReference type="PANTHER" id="PTHR13556:SF2">
    <property type="entry name" value="TRANSCRIPTIONAL ADAPTER 3"/>
    <property type="match status" value="1"/>
</dbReference>
<sequence>MPRVGRRGNTPKATQQRDHQAQKQQQRDGKEPIPAAGAAGAANATGSIETDEIPSKILLSMLKTLNLSFERDIGMLNGKNVRSVPDRKTLVELQNQLNTLNELFERIEQNDEETIASIKNIQNDKNNEKKSITNNNNNIEKTTTTTAATTKKIKQFDLPKAPKAQLLKEQEKQKQKQIEEEQQRKSNAESAVNDDEEVIYDKEKPSSEEPLSSLVEKKEKIDTANAEITPDKVTLEETDKLKKESNIPDENQEELETPKFIDSTTEIDDIDSTKLNELNVQPDRVESMTIPESQKRALSPSLSDETTPAVKKLKHNNDLDDVDRMENDPSVKNPKSEFVVSQTLPIAAAALGLFNEEGLESTGEDYLKKKYNVASYPTNDLKELLPGELPDMDFSHPKPANQIQYNTFLTSIENFLRNLDENDLKFIKETYIIPKSLELDKTYDPNVTPFIIPSLGPLYTEQWYKEDNNQNLGNISPPPISDPTIILPRNDVANLNDNLLESEEISCGPLVSRLLSAILSEGEYKSDLDFSDDSNNKKIALKKENSVIADNLSPTESNNNNSDMMMMNDSHSVVSIQTPNTDIKEEDNDDMEAERLKHNLITLGTTSSLPNERDWEINSVNLDYPTFEERLKRELKYVGIYMNIPKDENSTTTTNSNISSSTNDELDWIHGREDDEISAELRELQNSLKQVTLKNQKRKEALKPIIERQLAWQEYESILDDLAKQVDQAYIKRIRVPKKRKKHHVSGSSATANSSTSGSSTGGTASQIAQQKAANSSLKSLLEKRQRWINKIGPLFDTYEVMKRIPKESVFKDIMEQEDNEEEEEEADVFGQDGANKDDELVGT</sequence>
<dbReference type="eggNOG" id="KOG4191">
    <property type="taxonomic scope" value="Eukaryota"/>
</dbReference>
<dbReference type="RefSeq" id="XP_003667518.1">
    <property type="nucleotide sequence ID" value="XM_003667470.1"/>
</dbReference>
<dbReference type="GO" id="GO:0004402">
    <property type="term" value="F:histone acetyltransferase activity"/>
    <property type="evidence" value="ECO:0007669"/>
    <property type="project" value="EnsemblFungi"/>
</dbReference>
<accession>G0W387</accession>
<comment type="subcellular location">
    <subcellularLocation>
        <location evidence="1">Nucleus</location>
    </subcellularLocation>
</comment>
<dbReference type="Pfam" id="PF10198">
    <property type="entry name" value="Ada3"/>
    <property type="match status" value="1"/>
</dbReference>
<keyword evidence="3" id="KW-0805">Transcription regulation</keyword>
<dbReference type="InterPro" id="IPR019340">
    <property type="entry name" value="Histone_AcTrfase_su3"/>
</dbReference>
<comment type="similarity">
    <text evidence="2">Belongs to the NGG1 family.</text>
</comment>
<dbReference type="GO" id="GO:0003713">
    <property type="term" value="F:transcription coactivator activity"/>
    <property type="evidence" value="ECO:0007669"/>
    <property type="project" value="TreeGrafter"/>
</dbReference>
<feature type="compositionally biased region" description="Low complexity" evidence="7">
    <location>
        <begin position="746"/>
        <end position="766"/>
    </location>
</feature>
<feature type="region of interest" description="Disordered" evidence="7">
    <location>
        <begin position="737"/>
        <end position="771"/>
    </location>
</feature>
<dbReference type="PANTHER" id="PTHR13556">
    <property type="entry name" value="TRANSCRIPTIONAL ADAPTER 3-RELATED"/>
    <property type="match status" value="1"/>
</dbReference>
<keyword evidence="9" id="KW-1185">Reference proteome</keyword>
<evidence type="ECO:0000256" key="7">
    <source>
        <dbReference type="SAM" id="MobiDB-lite"/>
    </source>
</evidence>
<dbReference type="Proteomes" id="UP000000689">
    <property type="component" value="Chromosome 1"/>
</dbReference>
<keyword evidence="4" id="KW-0804">Transcription</keyword>
<gene>
    <name evidence="8" type="primary">NDAI0A01170</name>
    <name evidence="8" type="ordered locus">NDAI_0A01170</name>
</gene>
<evidence type="ECO:0000313" key="9">
    <source>
        <dbReference type="Proteomes" id="UP000000689"/>
    </source>
</evidence>
<dbReference type="GO" id="GO:0006357">
    <property type="term" value="P:regulation of transcription by RNA polymerase II"/>
    <property type="evidence" value="ECO:0007669"/>
    <property type="project" value="EnsemblFungi"/>
</dbReference>
<keyword evidence="5" id="KW-0539">Nucleus</keyword>
<dbReference type="EMBL" id="HE580267">
    <property type="protein sequence ID" value="CCD22275.1"/>
    <property type="molecule type" value="Genomic_DNA"/>
</dbReference>
<dbReference type="GO" id="GO:0000124">
    <property type="term" value="C:SAGA complex"/>
    <property type="evidence" value="ECO:0007669"/>
    <property type="project" value="EnsemblFungi"/>
</dbReference>